<dbReference type="PROSITE" id="PS50111">
    <property type="entry name" value="CHEMOTAXIS_TRANSDUC_2"/>
    <property type="match status" value="1"/>
</dbReference>
<dbReference type="Gene3D" id="1.10.490.10">
    <property type="entry name" value="Globins"/>
    <property type="match status" value="1"/>
</dbReference>
<dbReference type="Gene3D" id="1.10.287.950">
    <property type="entry name" value="Methyl-accepting chemotaxis protein"/>
    <property type="match status" value="1"/>
</dbReference>
<dbReference type="PANTHER" id="PTHR32089">
    <property type="entry name" value="METHYL-ACCEPTING CHEMOTAXIS PROTEIN MCPB"/>
    <property type="match status" value="1"/>
</dbReference>
<dbReference type="SUPFAM" id="SSF46458">
    <property type="entry name" value="Globin-like"/>
    <property type="match status" value="1"/>
</dbReference>
<feature type="compositionally biased region" description="Basic and acidic residues" evidence="5">
    <location>
        <begin position="539"/>
        <end position="549"/>
    </location>
</feature>
<dbReference type="CDD" id="cd11386">
    <property type="entry name" value="MCP_signal"/>
    <property type="match status" value="1"/>
</dbReference>
<dbReference type="EMBL" id="NHPJ01000136">
    <property type="protein sequence ID" value="OYR53814.1"/>
    <property type="molecule type" value="Genomic_DNA"/>
</dbReference>
<feature type="coiled-coil region" evidence="4">
    <location>
        <begin position="221"/>
        <end position="248"/>
    </location>
</feature>
<feature type="region of interest" description="Disordered" evidence="5">
    <location>
        <begin position="519"/>
        <end position="559"/>
    </location>
</feature>
<name>A0A256IB81_9EURY</name>
<dbReference type="PANTHER" id="PTHR32089:SF112">
    <property type="entry name" value="LYSOZYME-LIKE PROTEIN-RELATED"/>
    <property type="match status" value="1"/>
</dbReference>
<gene>
    <name evidence="7" type="ORF">DJ70_15755</name>
</gene>
<proteinExistence type="inferred from homology"/>
<dbReference type="InterPro" id="IPR004089">
    <property type="entry name" value="MCPsignal_dom"/>
</dbReference>
<comment type="similarity">
    <text evidence="2">Belongs to the methyl-accepting chemotaxis (MCP) protein family.</text>
</comment>
<dbReference type="GO" id="GO:0006935">
    <property type="term" value="P:chemotaxis"/>
    <property type="evidence" value="ECO:0007669"/>
    <property type="project" value="InterPro"/>
</dbReference>
<dbReference type="GO" id="GO:0020037">
    <property type="term" value="F:heme binding"/>
    <property type="evidence" value="ECO:0007669"/>
    <property type="project" value="InterPro"/>
</dbReference>
<evidence type="ECO:0000313" key="7">
    <source>
        <dbReference type="EMBL" id="OYR53814.1"/>
    </source>
</evidence>
<dbReference type="InterPro" id="IPR004090">
    <property type="entry name" value="Chemotax_Me-accpt_rcpt"/>
</dbReference>
<dbReference type="GO" id="GO:0019825">
    <property type="term" value="F:oxygen binding"/>
    <property type="evidence" value="ECO:0007669"/>
    <property type="project" value="InterPro"/>
</dbReference>
<dbReference type="SUPFAM" id="SSF58104">
    <property type="entry name" value="Methyl-accepting chemotaxis protein (MCP) signaling domain"/>
    <property type="match status" value="1"/>
</dbReference>
<comment type="caution">
    <text evidence="7">The sequence shown here is derived from an EMBL/GenBank/DDBJ whole genome shotgun (WGS) entry which is preliminary data.</text>
</comment>
<feature type="domain" description="Methyl-accepting transducer" evidence="6">
    <location>
        <begin position="249"/>
        <end position="485"/>
    </location>
</feature>
<dbReference type="InterPro" id="IPR012292">
    <property type="entry name" value="Globin/Proto"/>
</dbReference>
<dbReference type="GO" id="GO:0007165">
    <property type="term" value="P:signal transduction"/>
    <property type="evidence" value="ECO:0007669"/>
    <property type="project" value="UniProtKB-KW"/>
</dbReference>
<evidence type="ECO:0000256" key="1">
    <source>
        <dbReference type="ARBA" id="ARBA00023224"/>
    </source>
</evidence>
<dbReference type="GO" id="GO:0004888">
    <property type="term" value="F:transmembrane signaling receptor activity"/>
    <property type="evidence" value="ECO:0007669"/>
    <property type="project" value="InterPro"/>
</dbReference>
<accession>A0A256IB81</accession>
<dbReference type="AlphaFoldDB" id="A0A256IB81"/>
<dbReference type="InterPro" id="IPR039379">
    <property type="entry name" value="Protoglobin_sensor_dom"/>
</dbReference>
<dbReference type="CDD" id="cd01068">
    <property type="entry name" value="globin_sensor"/>
    <property type="match status" value="1"/>
</dbReference>
<dbReference type="Proteomes" id="UP000216308">
    <property type="component" value="Unassembled WGS sequence"/>
</dbReference>
<keyword evidence="4" id="KW-0175">Coiled coil</keyword>
<reference evidence="7 8" key="1">
    <citation type="journal article" date="2014" name="Front. Microbiol.">
        <title>Population and genomic analysis of the genus Halorubrum.</title>
        <authorList>
            <person name="Fullmer M.S."/>
            <person name="Soucy S.M."/>
            <person name="Swithers K.S."/>
            <person name="Makkay A.M."/>
            <person name="Wheeler R."/>
            <person name="Ventosa A."/>
            <person name="Gogarten J.P."/>
            <person name="Papke R.T."/>
        </authorList>
    </citation>
    <scope>NUCLEOTIDE SEQUENCE [LARGE SCALE GENOMIC DNA]</scope>
    <source>
        <strain evidence="7 8">Cb34</strain>
    </source>
</reference>
<organism evidence="7 8">
    <name type="scientific">Halorubrum halodurans</name>
    <dbReference type="NCBI Taxonomy" id="1383851"/>
    <lineage>
        <taxon>Archaea</taxon>
        <taxon>Methanobacteriati</taxon>
        <taxon>Methanobacteriota</taxon>
        <taxon>Stenosarchaea group</taxon>
        <taxon>Halobacteria</taxon>
        <taxon>Halobacteriales</taxon>
        <taxon>Haloferacaceae</taxon>
        <taxon>Halorubrum</taxon>
    </lineage>
</organism>
<feature type="region of interest" description="Disordered" evidence="5">
    <location>
        <begin position="153"/>
        <end position="186"/>
    </location>
</feature>
<dbReference type="PRINTS" id="PR00260">
    <property type="entry name" value="CHEMTRNSDUCR"/>
</dbReference>
<dbReference type="Pfam" id="PF00015">
    <property type="entry name" value="MCPsignal"/>
    <property type="match status" value="1"/>
</dbReference>
<sequence length="583" mass="62286">MNDRLDVEELVGEIGLDADEIAWRKEFIGFDEEDVRRLERYEDAFAANADRVAEDFYENLSAHQQTVDVIGRSEKGIEQLKRTQSAYLVTLANGEYGSDYFADRARIGKIHDLLEMPMKHYLGQYGVYYDLILPIVGERLVESLTERLTGAATDGGLAVGGEGPSGPRATPTAEAGSGRDGASGDAVEDAVRAEVDDAIEDVLSILRIVNLDMQVVTDTYIHSYSREIEAAARRNERLMTEVREELRDPIEDLQTSATDVAESAATIRDASGEQSDRIREVAAEVGNLSATVEEVASTADQVENASDRAEGLADDGRGAADDAADVMDDIGEAVDEAADDVAALQERVGEIDEFVDAINGIADQTNLLALNASIEAARAGEAGSGFGVVADEIKSLAEESKDHAGDIEEMVSGIQADTEETVESLTEANERVSRGVDRVEDAMSDLTDIAEAVSETAAGISEVSDVTDDQAAAAEEIAATVDEVVEQSTRVTDEIRELAAANERQAEMVEEVESAVTRLSTEGSATDAGPAVSDGGTIEVRRPDDRPAAEDLPDGIPPFVIESLSDEELRAIADGDVDPADLP</sequence>
<dbReference type="InterPro" id="IPR044398">
    <property type="entry name" value="Globin-sensor_dom"/>
</dbReference>
<evidence type="ECO:0000256" key="3">
    <source>
        <dbReference type="PROSITE-ProRule" id="PRU00284"/>
    </source>
</evidence>
<evidence type="ECO:0000256" key="5">
    <source>
        <dbReference type="SAM" id="MobiDB-lite"/>
    </source>
</evidence>
<dbReference type="GO" id="GO:0016020">
    <property type="term" value="C:membrane"/>
    <property type="evidence" value="ECO:0007669"/>
    <property type="project" value="InterPro"/>
</dbReference>
<evidence type="ECO:0000256" key="4">
    <source>
        <dbReference type="SAM" id="Coils"/>
    </source>
</evidence>
<keyword evidence="1 3" id="KW-0807">Transducer</keyword>
<evidence type="ECO:0000256" key="2">
    <source>
        <dbReference type="ARBA" id="ARBA00029447"/>
    </source>
</evidence>
<dbReference type="InterPro" id="IPR009050">
    <property type="entry name" value="Globin-like_sf"/>
</dbReference>
<dbReference type="OrthoDB" id="8523at2157"/>
<dbReference type="SMART" id="SM00283">
    <property type="entry name" value="MA"/>
    <property type="match status" value="1"/>
</dbReference>
<evidence type="ECO:0000259" key="6">
    <source>
        <dbReference type="PROSITE" id="PS50111"/>
    </source>
</evidence>
<protein>
    <submittedName>
        <fullName evidence="7">Methyl-accepting chemotaxis protein</fullName>
    </submittedName>
</protein>
<evidence type="ECO:0000313" key="8">
    <source>
        <dbReference type="Proteomes" id="UP000216308"/>
    </source>
</evidence>
<keyword evidence="8" id="KW-1185">Reference proteome</keyword>
<dbReference type="Pfam" id="PF11563">
    <property type="entry name" value="Protoglobin"/>
    <property type="match status" value="1"/>
</dbReference>